<gene>
    <name evidence="2" type="ORF">EXN75_00360</name>
</gene>
<dbReference type="Proteomes" id="UP000297872">
    <property type="component" value="Unassembled WGS sequence"/>
</dbReference>
<dbReference type="Pfam" id="PF08011">
    <property type="entry name" value="PDDEXK_9"/>
    <property type="match status" value="1"/>
</dbReference>
<dbReference type="InterPro" id="IPR027417">
    <property type="entry name" value="P-loop_NTPase"/>
</dbReference>
<dbReference type="InterPro" id="IPR018631">
    <property type="entry name" value="AAA-ATPase-like_dom"/>
</dbReference>
<protein>
    <submittedName>
        <fullName evidence="2">AAA family ATPase</fullName>
    </submittedName>
</protein>
<dbReference type="PANTHER" id="PTHR34825">
    <property type="entry name" value="CONSERVED PROTEIN, WITH A WEAK D-GALACTARATE DEHYDRATASE/ALTRONATE HYDROLASE DOMAIN"/>
    <property type="match status" value="1"/>
</dbReference>
<evidence type="ECO:0000313" key="2">
    <source>
        <dbReference type="EMBL" id="TFH84548.1"/>
    </source>
</evidence>
<dbReference type="EMBL" id="SGVY01000001">
    <property type="protein sequence ID" value="TFH84548.1"/>
    <property type="molecule type" value="Genomic_DNA"/>
</dbReference>
<dbReference type="Pfam" id="PF09820">
    <property type="entry name" value="AAA-ATPase_like"/>
    <property type="match status" value="1"/>
</dbReference>
<evidence type="ECO:0000313" key="3">
    <source>
        <dbReference type="Proteomes" id="UP000297872"/>
    </source>
</evidence>
<proteinExistence type="predicted"/>
<evidence type="ECO:0000259" key="1">
    <source>
        <dbReference type="Pfam" id="PF09820"/>
    </source>
</evidence>
<dbReference type="AlphaFoldDB" id="A0A4Y8VW86"/>
<accession>A0A4Y8VW86</accession>
<keyword evidence="3" id="KW-1185">Reference proteome</keyword>
<dbReference type="InterPro" id="IPR012547">
    <property type="entry name" value="PDDEXK_9"/>
</dbReference>
<dbReference type="PANTHER" id="PTHR34825:SF1">
    <property type="entry name" value="AAA-ATPASE-LIKE DOMAIN-CONTAINING PROTEIN"/>
    <property type="match status" value="1"/>
</dbReference>
<sequence length="533" mass="61839">MKYPIGMQSFDQIINGGFVYVDKTDLVYKLAQGHVCFLGRPRRFGKSLLVSTLENYFLGRKELFKGLAMESLETKWKQYPVFHIDFSVGNYANDGALEEALNAILSDWENRYGIQSVNKDLGLRFQRILRAAHEKTGLGCVVLIDEYDKPILDVLDLDYQVEHLGKMITLEEKHRNIMKSFYTTFKGADADLRFVFLTGVTKFSQISMFSGFNQPDDISLNRNYETICGITKEELTTYFSEPIKEFAENEDCSYEEMLDILKRKYDGYHFGKRLVDIFNPFSILNAFNQMDMGSFWFKSGTPTYLVRLLSHFNQNLNEMIGKYYAASQFDDYKANVEMPLPMIYQSGYLTIKDYDKFTHSYLLDIPNNEVREGLLTILANDYLKTKEDSASWLIHSVHLLLQGKLQEFMEGMTAFLSGIPYSVRRRNDEREYERYFGYTFFLLLRMLSCYLVYREKETSQGRADCVYETPNDVYIFEFKLDGSVDAALKQIEDKGYAREYAGDSRKIHLVGVNFSSEKGTIDGWKEVIGIKVL</sequence>
<dbReference type="OrthoDB" id="9776605at2"/>
<dbReference type="GeneID" id="302993748"/>
<reference evidence="2 3" key="1">
    <citation type="submission" date="2019-02" db="EMBL/GenBank/DDBJ databases">
        <title>Draft Genome Sequence of the Prevotella sp. BCRC 81118, Isolated from Human Feces.</title>
        <authorList>
            <person name="Huang C.-H."/>
        </authorList>
    </citation>
    <scope>NUCLEOTIDE SEQUENCE [LARGE SCALE GENOMIC DNA]</scope>
    <source>
        <strain evidence="2 3">BCRC 81118</strain>
    </source>
</reference>
<dbReference type="RefSeq" id="WP_134842350.1">
    <property type="nucleotide sequence ID" value="NZ_SGVY01000001.1"/>
</dbReference>
<dbReference type="SUPFAM" id="SSF52540">
    <property type="entry name" value="P-loop containing nucleoside triphosphate hydrolases"/>
    <property type="match status" value="1"/>
</dbReference>
<organism evidence="2 3">
    <name type="scientific">Segatella hominis</name>
    <dbReference type="NCBI Taxonomy" id="2518605"/>
    <lineage>
        <taxon>Bacteria</taxon>
        <taxon>Pseudomonadati</taxon>
        <taxon>Bacteroidota</taxon>
        <taxon>Bacteroidia</taxon>
        <taxon>Bacteroidales</taxon>
        <taxon>Prevotellaceae</taxon>
        <taxon>Segatella</taxon>
    </lineage>
</organism>
<name>A0A4Y8VW86_9BACT</name>
<comment type="caution">
    <text evidence="2">The sequence shown here is derived from an EMBL/GenBank/DDBJ whole genome shotgun (WGS) entry which is preliminary data.</text>
</comment>
<feature type="domain" description="AAA-ATPase-like" evidence="1">
    <location>
        <begin position="4"/>
        <end position="209"/>
    </location>
</feature>